<feature type="domain" description="Carrier" evidence="6">
    <location>
        <begin position="1020"/>
        <end position="1097"/>
    </location>
</feature>
<dbReference type="FunFam" id="3.40.50.980:FF:000001">
    <property type="entry name" value="Non-ribosomal peptide synthetase"/>
    <property type="match status" value="1"/>
</dbReference>
<dbReference type="GO" id="GO:0044550">
    <property type="term" value="P:secondary metabolite biosynthetic process"/>
    <property type="evidence" value="ECO:0007669"/>
    <property type="project" value="UniProtKB-ARBA"/>
</dbReference>
<evidence type="ECO:0000313" key="8">
    <source>
        <dbReference type="Proteomes" id="UP000680750"/>
    </source>
</evidence>
<dbReference type="FunFam" id="1.10.1200.10:FF:000016">
    <property type="entry name" value="Non-ribosomal peptide synthase"/>
    <property type="match status" value="1"/>
</dbReference>
<feature type="transmembrane region" description="Helical" evidence="5">
    <location>
        <begin position="1493"/>
        <end position="1513"/>
    </location>
</feature>
<dbReference type="EMBL" id="AP023354">
    <property type="protein sequence ID" value="BCJ28478.1"/>
    <property type="molecule type" value="Genomic_DNA"/>
</dbReference>
<dbReference type="Pfam" id="PF00668">
    <property type="entry name" value="Condensation"/>
    <property type="match status" value="1"/>
</dbReference>
<dbReference type="InterPro" id="IPR045851">
    <property type="entry name" value="AMP-bd_C_sf"/>
</dbReference>
<evidence type="ECO:0000256" key="2">
    <source>
        <dbReference type="ARBA" id="ARBA00022450"/>
    </source>
</evidence>
<keyword evidence="5" id="KW-0812">Transmembrane</keyword>
<dbReference type="OrthoDB" id="2472181at2"/>
<dbReference type="Gene3D" id="3.40.50.980">
    <property type="match status" value="2"/>
</dbReference>
<dbReference type="Pfam" id="PF00550">
    <property type="entry name" value="PP-binding"/>
    <property type="match status" value="1"/>
</dbReference>
<dbReference type="CDD" id="cd19531">
    <property type="entry name" value="LCL_NRPS-like"/>
    <property type="match status" value="1"/>
</dbReference>
<keyword evidence="8" id="KW-1185">Reference proteome</keyword>
<dbReference type="Pfam" id="PF00501">
    <property type="entry name" value="AMP-binding"/>
    <property type="match status" value="1"/>
</dbReference>
<proteinExistence type="predicted"/>
<accession>A0A810L2T7</accession>
<dbReference type="KEGG" id="aser:Asera_25860"/>
<name>A0A810L2T7_9ACTN</name>
<dbReference type="InterPro" id="IPR000873">
    <property type="entry name" value="AMP-dep_synth/lig_dom"/>
</dbReference>
<dbReference type="InterPro" id="IPR010071">
    <property type="entry name" value="AA_adenyl_dom"/>
</dbReference>
<dbReference type="PROSITE" id="PS50075">
    <property type="entry name" value="CARRIER"/>
    <property type="match status" value="1"/>
</dbReference>
<feature type="transmembrane region" description="Helical" evidence="5">
    <location>
        <begin position="1525"/>
        <end position="1548"/>
    </location>
</feature>
<evidence type="ECO:0000313" key="7">
    <source>
        <dbReference type="EMBL" id="BCJ28478.1"/>
    </source>
</evidence>
<feature type="transmembrane region" description="Helical" evidence="5">
    <location>
        <begin position="1465"/>
        <end position="1487"/>
    </location>
</feature>
<dbReference type="Gene3D" id="1.10.1200.10">
    <property type="entry name" value="ACP-like"/>
    <property type="match status" value="1"/>
</dbReference>
<dbReference type="Pfam" id="PF00975">
    <property type="entry name" value="Thioesterase"/>
    <property type="match status" value="1"/>
</dbReference>
<dbReference type="Gene3D" id="3.30.300.30">
    <property type="match status" value="1"/>
</dbReference>
<evidence type="ECO:0000256" key="1">
    <source>
        <dbReference type="ARBA" id="ARBA00001957"/>
    </source>
</evidence>
<dbReference type="Gene3D" id="3.30.559.30">
    <property type="entry name" value="Nonribosomal peptide synthetase, condensation domain"/>
    <property type="match status" value="1"/>
</dbReference>
<feature type="transmembrane region" description="Helical" evidence="5">
    <location>
        <begin position="1647"/>
        <end position="1667"/>
    </location>
</feature>
<evidence type="ECO:0000256" key="5">
    <source>
        <dbReference type="SAM" id="Phobius"/>
    </source>
</evidence>
<evidence type="ECO:0000256" key="3">
    <source>
        <dbReference type="ARBA" id="ARBA00022553"/>
    </source>
</evidence>
<dbReference type="InterPro" id="IPR020845">
    <property type="entry name" value="AMP-binding_CS"/>
</dbReference>
<dbReference type="GO" id="GO:0008610">
    <property type="term" value="P:lipid biosynthetic process"/>
    <property type="evidence" value="ECO:0007669"/>
    <property type="project" value="UniProtKB-ARBA"/>
</dbReference>
<dbReference type="SUPFAM" id="SSF53474">
    <property type="entry name" value="alpha/beta-Hydrolases"/>
    <property type="match status" value="1"/>
</dbReference>
<dbReference type="GO" id="GO:0031177">
    <property type="term" value="F:phosphopantetheine binding"/>
    <property type="evidence" value="ECO:0007669"/>
    <property type="project" value="InterPro"/>
</dbReference>
<feature type="transmembrane region" description="Helical" evidence="5">
    <location>
        <begin position="1613"/>
        <end position="1635"/>
    </location>
</feature>
<dbReference type="Gene3D" id="3.40.50.1820">
    <property type="entry name" value="alpha/beta hydrolase"/>
    <property type="match status" value="1"/>
</dbReference>
<dbReference type="InterPro" id="IPR023213">
    <property type="entry name" value="CAT-like_dom_sf"/>
</dbReference>
<feature type="transmembrane region" description="Helical" evidence="5">
    <location>
        <begin position="1181"/>
        <end position="1201"/>
    </location>
</feature>
<dbReference type="InterPro" id="IPR020806">
    <property type="entry name" value="PKS_PP-bd"/>
</dbReference>
<feature type="transmembrane region" description="Helical" evidence="5">
    <location>
        <begin position="1401"/>
        <end position="1430"/>
    </location>
</feature>
<dbReference type="CDD" id="cd06173">
    <property type="entry name" value="MFS_MefA_like"/>
    <property type="match status" value="1"/>
</dbReference>
<dbReference type="GO" id="GO:0043041">
    <property type="term" value="P:amino acid activation for nonribosomal peptide biosynthetic process"/>
    <property type="evidence" value="ECO:0007669"/>
    <property type="project" value="TreeGrafter"/>
</dbReference>
<feature type="transmembrane region" description="Helical" evidence="5">
    <location>
        <begin position="1785"/>
        <end position="1806"/>
    </location>
</feature>
<dbReference type="Pfam" id="PF07690">
    <property type="entry name" value="MFS_1"/>
    <property type="match status" value="1"/>
</dbReference>
<dbReference type="SUPFAM" id="SSF52777">
    <property type="entry name" value="CoA-dependent acyltransferases"/>
    <property type="match status" value="2"/>
</dbReference>
<dbReference type="FunFam" id="3.40.50.980:FF:000002">
    <property type="entry name" value="Enterobactin synthetase component F"/>
    <property type="match status" value="1"/>
</dbReference>
<dbReference type="InterPro" id="IPR029058">
    <property type="entry name" value="AB_hydrolase_fold"/>
</dbReference>
<dbReference type="InterPro" id="IPR001242">
    <property type="entry name" value="Condensation_dom"/>
</dbReference>
<dbReference type="SMART" id="SM00823">
    <property type="entry name" value="PKS_PP"/>
    <property type="match status" value="1"/>
</dbReference>
<feature type="transmembrane region" description="Helical" evidence="5">
    <location>
        <begin position="1554"/>
        <end position="1578"/>
    </location>
</feature>
<dbReference type="Gene3D" id="2.30.38.10">
    <property type="entry name" value="Luciferase, Domain 3"/>
    <property type="match status" value="1"/>
</dbReference>
<protein>
    <recommendedName>
        <fullName evidence="6">Carrier domain-containing protein</fullName>
    </recommendedName>
</protein>
<dbReference type="Gene3D" id="1.20.1250.20">
    <property type="entry name" value="MFS general substrate transporter like domains"/>
    <property type="match status" value="1"/>
</dbReference>
<dbReference type="SUPFAM" id="SSF103473">
    <property type="entry name" value="MFS general substrate transporter"/>
    <property type="match status" value="1"/>
</dbReference>
<keyword evidence="5" id="KW-0472">Membrane</keyword>
<dbReference type="GO" id="GO:0072330">
    <property type="term" value="P:monocarboxylic acid biosynthetic process"/>
    <property type="evidence" value="ECO:0007669"/>
    <property type="project" value="UniProtKB-ARBA"/>
</dbReference>
<dbReference type="InterPro" id="IPR006162">
    <property type="entry name" value="Ppantetheine_attach_site"/>
</dbReference>
<reference evidence="7" key="1">
    <citation type="submission" date="2020-08" db="EMBL/GenBank/DDBJ databases">
        <title>Whole genome shotgun sequence of Actinocatenispora sera NBRC 101916.</title>
        <authorList>
            <person name="Komaki H."/>
            <person name="Tamura T."/>
        </authorList>
    </citation>
    <scope>NUCLEOTIDE SEQUENCE</scope>
    <source>
        <strain evidence="7">NBRC 101916</strain>
    </source>
</reference>
<dbReference type="PROSITE" id="PS00455">
    <property type="entry name" value="AMP_BINDING"/>
    <property type="match status" value="1"/>
</dbReference>
<sequence length="1842" mass="196089">MTTAKLPDAKRALLADRLRRARTAHAETPGTIERCADNAEPILSYAQERLWFMDQLVPGSTAYTVPVVLRLRGPVDAEAMAAALTEVCRRHETLRMRFPATDDGRPRIVVDPPKPVPLPTIAVDGDERAVETAVRTELAFPFDLTTEPPIRACLVRIATDDHLLVLDVHHIAIDGWSTDVLVTDLLRAYRAGEPLAEPAVRYRDFAAWQRATQGSAPARRDLDYWRRELATVPPLELPTDRPRPAEQTFAGDTHRFHVDAPLTDAIREFARGHGATLYMTLLAGYAALLGRYARQDDFAIGSPIAGRTRPEIEGLVGMFTNVLAMRMRLADDPTFTDLVAQVRGTALNAYEHQDTPFEHIVTELNVPRDVSRPPVFSVTLAMQNYARAGSAAEAEGHGLDVGWFTMEPESTRFDLELYVFEAESGLDCLFVYNTDLFDADRIAGFAERLPTLLAAALAAPDTPVSRLALADPQAELPAATGATAPIPAEPLHAAIEAQAAARPDASALVTDTVTLTYRQCNEQANRLAHRLRATGIGPGDVVAVCVERSIELAVALLAVLKSGAAYLPLDPGHPRERLRYLLADSGAGTLLCRRGHANLAARDSEPTRAPGGAGAAGTKDGPGSVSADGAMPLLLVDDPEAWADQPATNPEWTGDPSTPAYLIYTSGSTGRPKGVLNAHRAVVNRLDWMQRAYPIGPDDAVLQKTPASFDVSVWEFFWPLRTGARLVLAAPDGHKDPAYLRTAIDRHRVSVAHFVPSMLAAYLADDAAAGPTSLRRVVCSGEELPVAAARGFLARYPDTALSNLYGPTEAAIDVLAADCTTESLAGRSRVPLGTPIDNVTVHVLDPTGAPCPAGLPGELYLGGAAPALGYLDRPRLTAERFVPDPYGAPGSRLYRTGDLGVRTADGAIEFLGRLDDQVKLRGLRIELGEIAAVLRDAPGVRDAAVVVREDRPGDQRLVGYLVGDADPAQLRTALGAMLPDYMVPATLVAVPALPVTANGKLDRAALPAPAASSPGAASGPPATDTERAVHDVWAAVLGVETIGVEDDFFDVGGHSLLATQVVARLRTALPDRPRVGVLDVFKHKTIRALAALLDGDTDRSNQLLHELTPAGPVTITYVCVPYGGGSAIVYQPLADALPAGHALYALAIPGHDVGLDQDSMPFDELVDACVTEIRERITGPLVLYGHCGVGGALTVALARALHAVRRPLTAVYIGAIFPFAQPRGVLRTLSRVAAMDRLSADRNHENWLKSMGVSMDDLDPDQARRIIRNMRHDSRSAEEYFTGLLDTDGELASLGAPVVAVVGDQDPATEFFAERYTEWQFLTDTTAAVVLDQAGHFFLKYRATELAEILTRVHPAIEAGATAPLAQPARGPADGWYLEGVASRADTPPARRAVKPDLRRFVAVAAGQLVSLLGSSLTSWAIPIFVYLATGSLSKLGLLGVLGLVPGLLVSPLAGAIVDRVNRRVVMLAGDGTAMAIQLALGILVWSGHLHLWALYPLLSLLSVAATFQRLAFSAALPQLVPKAYLGHATGITQLATGVAQLLVPLVAAGLLAAIHLGGILAIDVVSYLAAIGVVLVVRFPATLGWRRRETLVRDIAHGFTYVWHHRGFRAMLAMFALFNLFLAAPMMLISPLVLTVGDIGTVGRVSFASAIGGMLGALLMTAWGGPSNRRMRGVQVAMLLLAASCVVTALRPSAWLIGAGVAGLALSLTVVNGIYLTIIQVKVPQRFHGRVFAINQLVAWSTLPIGFGLLVPLAVRLVEPLMTRHGALAGSAGLLLGTGPGRGIALVYLLAGVAMALLAGGAMVVRRLARFDELVPDAVPDDLVGAQERDTVAAPSARAAA</sequence>
<feature type="transmembrane region" description="Helical" evidence="5">
    <location>
        <begin position="1674"/>
        <end position="1691"/>
    </location>
</feature>
<evidence type="ECO:0000259" key="6">
    <source>
        <dbReference type="PROSITE" id="PS50075"/>
    </source>
</evidence>
<dbReference type="GO" id="GO:0003824">
    <property type="term" value="F:catalytic activity"/>
    <property type="evidence" value="ECO:0007669"/>
    <property type="project" value="InterPro"/>
</dbReference>
<dbReference type="NCBIfam" id="TIGR01733">
    <property type="entry name" value="AA-adenyl-dom"/>
    <property type="match status" value="1"/>
</dbReference>
<dbReference type="Gene3D" id="3.30.559.10">
    <property type="entry name" value="Chloramphenicol acetyltransferase-like domain"/>
    <property type="match status" value="1"/>
</dbReference>
<keyword evidence="2" id="KW-0596">Phosphopantetheine</keyword>
<keyword evidence="3" id="KW-0597">Phosphoprotein</keyword>
<dbReference type="Proteomes" id="UP000680750">
    <property type="component" value="Chromosome"/>
</dbReference>
<gene>
    <name evidence="7" type="ORF">Asera_25860</name>
</gene>
<dbReference type="InterPro" id="IPR025110">
    <property type="entry name" value="AMP-bd_C"/>
</dbReference>
<dbReference type="SUPFAM" id="SSF47336">
    <property type="entry name" value="ACP-like"/>
    <property type="match status" value="1"/>
</dbReference>
<feature type="transmembrane region" description="Helical" evidence="5">
    <location>
        <begin position="1732"/>
        <end position="1756"/>
    </location>
</feature>
<feature type="region of interest" description="Disordered" evidence="4">
    <location>
        <begin position="601"/>
        <end position="623"/>
    </location>
</feature>
<dbReference type="Pfam" id="PF13193">
    <property type="entry name" value="AMP-binding_C"/>
    <property type="match status" value="1"/>
</dbReference>
<dbReference type="PANTHER" id="PTHR45527">
    <property type="entry name" value="NONRIBOSOMAL PEPTIDE SYNTHETASE"/>
    <property type="match status" value="1"/>
</dbReference>
<dbReference type="GO" id="GO:0005829">
    <property type="term" value="C:cytosol"/>
    <property type="evidence" value="ECO:0007669"/>
    <property type="project" value="TreeGrafter"/>
</dbReference>
<evidence type="ECO:0000256" key="4">
    <source>
        <dbReference type="SAM" id="MobiDB-lite"/>
    </source>
</evidence>
<dbReference type="FunFam" id="3.30.300.30:FF:000010">
    <property type="entry name" value="Enterobactin synthetase component F"/>
    <property type="match status" value="1"/>
</dbReference>
<organism evidence="7 8">
    <name type="scientific">Actinocatenispora sera</name>
    <dbReference type="NCBI Taxonomy" id="390989"/>
    <lineage>
        <taxon>Bacteria</taxon>
        <taxon>Bacillati</taxon>
        <taxon>Actinomycetota</taxon>
        <taxon>Actinomycetes</taxon>
        <taxon>Micromonosporales</taxon>
        <taxon>Micromonosporaceae</taxon>
        <taxon>Actinocatenispora</taxon>
    </lineage>
</organism>
<dbReference type="FunFam" id="3.40.50.12780:FF:000012">
    <property type="entry name" value="Non-ribosomal peptide synthetase"/>
    <property type="match status" value="1"/>
</dbReference>
<dbReference type="PROSITE" id="PS00012">
    <property type="entry name" value="PHOSPHOPANTETHEINE"/>
    <property type="match status" value="1"/>
</dbReference>
<keyword evidence="5" id="KW-1133">Transmembrane helix</keyword>
<dbReference type="InterPro" id="IPR036259">
    <property type="entry name" value="MFS_trans_sf"/>
</dbReference>
<dbReference type="PANTHER" id="PTHR45527:SF1">
    <property type="entry name" value="FATTY ACID SYNTHASE"/>
    <property type="match status" value="1"/>
</dbReference>
<comment type="cofactor">
    <cofactor evidence="1">
        <name>pantetheine 4'-phosphate</name>
        <dbReference type="ChEBI" id="CHEBI:47942"/>
    </cofactor>
</comment>
<dbReference type="CDD" id="cd17646">
    <property type="entry name" value="A_NRPS_AB3403-like"/>
    <property type="match status" value="1"/>
</dbReference>
<feature type="transmembrane region" description="Helical" evidence="5">
    <location>
        <begin position="1436"/>
        <end position="1458"/>
    </location>
</feature>
<dbReference type="InterPro" id="IPR009081">
    <property type="entry name" value="PP-bd_ACP"/>
</dbReference>
<dbReference type="SUPFAM" id="SSF56801">
    <property type="entry name" value="Acetyl-CoA synthetase-like"/>
    <property type="match status" value="1"/>
</dbReference>
<dbReference type="InterPro" id="IPR011701">
    <property type="entry name" value="MFS"/>
</dbReference>
<dbReference type="GO" id="GO:0022857">
    <property type="term" value="F:transmembrane transporter activity"/>
    <property type="evidence" value="ECO:0007669"/>
    <property type="project" value="InterPro"/>
</dbReference>
<dbReference type="InterPro" id="IPR036736">
    <property type="entry name" value="ACP-like_sf"/>
</dbReference>
<dbReference type="RefSeq" id="WP_030445698.1">
    <property type="nucleotide sequence ID" value="NZ_AP023354.1"/>
</dbReference>
<dbReference type="InterPro" id="IPR001031">
    <property type="entry name" value="Thioesterase"/>
</dbReference>
<feature type="transmembrane region" description="Helical" evidence="5">
    <location>
        <begin position="1697"/>
        <end position="1720"/>
    </location>
</feature>